<keyword evidence="1" id="KW-0808">Transferase</keyword>
<feature type="domain" description="Rhodanese" evidence="3">
    <location>
        <begin position="20"/>
        <end position="138"/>
    </location>
</feature>
<protein>
    <submittedName>
        <fullName evidence="4">Sulfurtransferase</fullName>
    </submittedName>
</protein>
<dbReference type="FunFam" id="3.40.250.10:FF:000001">
    <property type="entry name" value="Sulfurtransferase"/>
    <property type="match status" value="1"/>
</dbReference>
<gene>
    <name evidence="4" type="ORF">J5Y10_10345</name>
</gene>
<evidence type="ECO:0000256" key="1">
    <source>
        <dbReference type="ARBA" id="ARBA00022679"/>
    </source>
</evidence>
<dbReference type="AlphaFoldDB" id="A0A940MSC5"/>
<dbReference type="PANTHER" id="PTHR11364">
    <property type="entry name" value="THIOSULFATE SULFERTANSFERASE"/>
    <property type="match status" value="1"/>
</dbReference>
<dbReference type="Proteomes" id="UP000677537">
    <property type="component" value="Unassembled WGS sequence"/>
</dbReference>
<reference evidence="4" key="1">
    <citation type="submission" date="2021-03" db="EMBL/GenBank/DDBJ databases">
        <authorList>
            <person name="So Y."/>
        </authorList>
    </citation>
    <scope>NUCLEOTIDE SEQUENCE</scope>
    <source>
        <strain evidence="4">SG15</strain>
    </source>
</reference>
<evidence type="ECO:0000313" key="5">
    <source>
        <dbReference type="Proteomes" id="UP000677537"/>
    </source>
</evidence>
<evidence type="ECO:0000259" key="3">
    <source>
        <dbReference type="PROSITE" id="PS50206"/>
    </source>
</evidence>
<dbReference type="PROSITE" id="PS00380">
    <property type="entry name" value="RHODANESE_1"/>
    <property type="match status" value="1"/>
</dbReference>
<dbReference type="InterPro" id="IPR036873">
    <property type="entry name" value="Rhodanese-like_dom_sf"/>
</dbReference>
<dbReference type="Pfam" id="PF00581">
    <property type="entry name" value="Rhodanese"/>
    <property type="match status" value="2"/>
</dbReference>
<dbReference type="InterPro" id="IPR045078">
    <property type="entry name" value="TST/MPST-like"/>
</dbReference>
<sequence length="294" mass="31171">MTTEAKNTLVSTEWLAGELGKPDLVVLDCSLVLPGEPGDKKAAFAEAHIPGARLFDIDVFADPDSTLPHMVPTPARFAKLAGDLGISNESRVVFYDGAHGLRSAARGWWLMRLMGHEKAFVLDGGLPKWKRESRPTESGEAAPAPAATFVPDFRADRLRGIGDIKRIVRQGSGEALIIDARAAARFQGTAPEPRPGLVAGHIPGAANIPFTELLAEDGTMLPPDQLLARFEKAGVEREQPVILSCGSGVTATVLALGLVQAGLPEGSVYDGSWTEWGLRPETPKVTPDAAKGTA</sequence>
<dbReference type="SUPFAM" id="SSF52821">
    <property type="entry name" value="Rhodanese/Cell cycle control phosphatase"/>
    <property type="match status" value="2"/>
</dbReference>
<accession>A0A940MSC5</accession>
<dbReference type="PROSITE" id="PS50206">
    <property type="entry name" value="RHODANESE_3"/>
    <property type="match status" value="2"/>
</dbReference>
<organism evidence="4 5">
    <name type="scientific">Roseomonas indoligenes</name>
    <dbReference type="NCBI Taxonomy" id="2820811"/>
    <lineage>
        <taxon>Bacteria</taxon>
        <taxon>Pseudomonadati</taxon>
        <taxon>Pseudomonadota</taxon>
        <taxon>Alphaproteobacteria</taxon>
        <taxon>Acetobacterales</taxon>
        <taxon>Roseomonadaceae</taxon>
        <taxon>Roseomonas</taxon>
    </lineage>
</organism>
<dbReference type="GO" id="GO:0004792">
    <property type="term" value="F:thiosulfate-cyanide sulfurtransferase activity"/>
    <property type="evidence" value="ECO:0007669"/>
    <property type="project" value="InterPro"/>
</dbReference>
<evidence type="ECO:0000313" key="4">
    <source>
        <dbReference type="EMBL" id="MBP0493173.1"/>
    </source>
</evidence>
<dbReference type="PANTHER" id="PTHR11364:SF27">
    <property type="entry name" value="SULFURTRANSFERASE"/>
    <property type="match status" value="1"/>
</dbReference>
<dbReference type="InterPro" id="IPR001763">
    <property type="entry name" value="Rhodanese-like_dom"/>
</dbReference>
<keyword evidence="5" id="KW-1185">Reference proteome</keyword>
<keyword evidence="2" id="KW-0677">Repeat</keyword>
<dbReference type="CDD" id="cd01448">
    <property type="entry name" value="TST_Repeat_1"/>
    <property type="match status" value="1"/>
</dbReference>
<dbReference type="EMBL" id="JAGIZA010000005">
    <property type="protein sequence ID" value="MBP0493173.1"/>
    <property type="molecule type" value="Genomic_DNA"/>
</dbReference>
<evidence type="ECO:0000256" key="2">
    <source>
        <dbReference type="ARBA" id="ARBA00022737"/>
    </source>
</evidence>
<name>A0A940MSC5_9PROT</name>
<feature type="domain" description="Rhodanese" evidence="3">
    <location>
        <begin position="171"/>
        <end position="282"/>
    </location>
</feature>
<dbReference type="Gene3D" id="3.40.250.10">
    <property type="entry name" value="Rhodanese-like domain"/>
    <property type="match status" value="2"/>
</dbReference>
<proteinExistence type="predicted"/>
<dbReference type="SMART" id="SM00450">
    <property type="entry name" value="RHOD"/>
    <property type="match status" value="2"/>
</dbReference>
<comment type="caution">
    <text evidence="4">The sequence shown here is derived from an EMBL/GenBank/DDBJ whole genome shotgun (WGS) entry which is preliminary data.</text>
</comment>
<dbReference type="InterPro" id="IPR001307">
    <property type="entry name" value="Thiosulphate_STrfase_CS"/>
</dbReference>
<dbReference type="CDD" id="cd01449">
    <property type="entry name" value="TST_Repeat_2"/>
    <property type="match status" value="1"/>
</dbReference>
<dbReference type="RefSeq" id="WP_209373281.1">
    <property type="nucleotide sequence ID" value="NZ_JAGIZA010000005.1"/>
</dbReference>